<dbReference type="Proteomes" id="UP001243330">
    <property type="component" value="Unassembled WGS sequence"/>
</dbReference>
<sequence>MSSPTNSQNPSTPPTHDRARDQYRHSQTMTKPEVFFYAERLTELTRLKCFHGHLTPVSRGYPRPASCPRCYYLVQDMAELFYQTCPGDWQGDGAFLKECLKAAAWGNTNPDVTIDIGAFVSYRWKLILLADQLIKDLGLPVPGNQMCAMWNEYVWRGGVLHNLEGFWEKYHWVWDIFAHDHRMPEASPEQGPDFERFRRYLAASVMQADLPFKPTLAMIDRVVDYVGRAKNGDADFRLRWQRF</sequence>
<dbReference type="EMBL" id="JAQOWY010000299">
    <property type="protein sequence ID" value="KAK1844756.1"/>
    <property type="molecule type" value="Genomic_DNA"/>
</dbReference>
<feature type="region of interest" description="Disordered" evidence="1">
    <location>
        <begin position="1"/>
        <end position="23"/>
    </location>
</feature>
<accession>A0AAD9EHC3</accession>
<evidence type="ECO:0000313" key="2">
    <source>
        <dbReference type="EMBL" id="KAK1844756.1"/>
    </source>
</evidence>
<evidence type="ECO:0000256" key="1">
    <source>
        <dbReference type="SAM" id="MobiDB-lite"/>
    </source>
</evidence>
<feature type="compositionally biased region" description="Low complexity" evidence="1">
    <location>
        <begin position="1"/>
        <end position="10"/>
    </location>
</feature>
<proteinExistence type="predicted"/>
<dbReference type="AlphaFoldDB" id="A0AAD9EHC3"/>
<gene>
    <name evidence="2" type="ORF">CCHR01_12632</name>
</gene>
<reference evidence="2" key="1">
    <citation type="submission" date="2023-01" db="EMBL/GenBank/DDBJ databases">
        <title>Colletotrichum chrysophilum M932 genome sequence.</title>
        <authorList>
            <person name="Baroncelli R."/>
        </authorList>
    </citation>
    <scope>NUCLEOTIDE SEQUENCE</scope>
    <source>
        <strain evidence="2">M932</strain>
    </source>
</reference>
<keyword evidence="3" id="KW-1185">Reference proteome</keyword>
<organism evidence="2 3">
    <name type="scientific">Colletotrichum chrysophilum</name>
    <dbReference type="NCBI Taxonomy" id="1836956"/>
    <lineage>
        <taxon>Eukaryota</taxon>
        <taxon>Fungi</taxon>
        <taxon>Dikarya</taxon>
        <taxon>Ascomycota</taxon>
        <taxon>Pezizomycotina</taxon>
        <taxon>Sordariomycetes</taxon>
        <taxon>Hypocreomycetidae</taxon>
        <taxon>Glomerellales</taxon>
        <taxon>Glomerellaceae</taxon>
        <taxon>Colletotrichum</taxon>
        <taxon>Colletotrichum gloeosporioides species complex</taxon>
    </lineage>
</organism>
<protein>
    <submittedName>
        <fullName evidence="2">Uncharacterized protein</fullName>
    </submittedName>
</protein>
<evidence type="ECO:0000313" key="3">
    <source>
        <dbReference type="Proteomes" id="UP001243330"/>
    </source>
</evidence>
<name>A0AAD9EHC3_9PEZI</name>
<comment type="caution">
    <text evidence="2">The sequence shown here is derived from an EMBL/GenBank/DDBJ whole genome shotgun (WGS) entry which is preliminary data.</text>
</comment>